<sequence>MEAAGFLSHPSLSDPCSLGSFVSLVYSSIRLFLTPEYSRPPTPSPLFPPAEDMEPLKRRNINLRVTLLLLLLLLLTPD</sequence>
<name>A0A3F3PSY9_9EURO</name>
<evidence type="ECO:0000313" key="2">
    <source>
        <dbReference type="Proteomes" id="UP000253729"/>
    </source>
</evidence>
<organism evidence="1 2">
    <name type="scientific">Aspergillus welwitschiae</name>
    <dbReference type="NCBI Taxonomy" id="1341132"/>
    <lineage>
        <taxon>Eukaryota</taxon>
        <taxon>Fungi</taxon>
        <taxon>Dikarya</taxon>
        <taxon>Ascomycota</taxon>
        <taxon>Pezizomycotina</taxon>
        <taxon>Eurotiomycetes</taxon>
        <taxon>Eurotiomycetidae</taxon>
        <taxon>Eurotiales</taxon>
        <taxon>Aspergillaceae</taxon>
        <taxon>Aspergillus</taxon>
        <taxon>Aspergillus subgen. Circumdati</taxon>
    </lineage>
</organism>
<accession>A0A3F3PSY9</accession>
<reference evidence="1 2" key="1">
    <citation type="submission" date="2018-07" db="EMBL/GenBank/DDBJ databases">
        <title>The genomes of Aspergillus section Nigri reveals drivers in fungal speciation.</title>
        <authorList>
            <consortium name="DOE Joint Genome Institute"/>
            <person name="Vesth T.C."/>
            <person name="Nybo J."/>
            <person name="Theobald S."/>
            <person name="Brandl J."/>
            <person name="Frisvad J.C."/>
            <person name="Nielsen K.F."/>
            <person name="Lyhne E.K."/>
            <person name="Kogle M.E."/>
            <person name="Kuo A."/>
            <person name="Riley R."/>
            <person name="Clum A."/>
            <person name="Nolan M."/>
            <person name="Lipzen A."/>
            <person name="Salamov A."/>
            <person name="Henrissat B."/>
            <person name="Wiebenga A."/>
            <person name="De vries R.P."/>
            <person name="Grigoriev I.V."/>
            <person name="Mortensen U.H."/>
            <person name="Andersen M.R."/>
            <person name="Baker S.E."/>
        </authorList>
    </citation>
    <scope>NUCLEOTIDE SEQUENCE [LARGE SCALE GENOMIC DNA]</scope>
    <source>
        <strain evidence="1 2">CBS 139.54b</strain>
    </source>
</reference>
<dbReference type="RefSeq" id="XP_026623092.1">
    <property type="nucleotide sequence ID" value="XM_026767390.1"/>
</dbReference>
<dbReference type="AlphaFoldDB" id="A0A3F3PSY9"/>
<gene>
    <name evidence="1" type="ORF">BDQ94DRAFT_149491</name>
</gene>
<proteinExistence type="predicted"/>
<dbReference type="EMBL" id="KZ852063">
    <property type="protein sequence ID" value="RDH30070.1"/>
    <property type="molecule type" value="Genomic_DNA"/>
</dbReference>
<dbReference type="Proteomes" id="UP000253729">
    <property type="component" value="Unassembled WGS sequence"/>
</dbReference>
<keyword evidence="2" id="KW-1185">Reference proteome</keyword>
<evidence type="ECO:0000313" key="1">
    <source>
        <dbReference type="EMBL" id="RDH30070.1"/>
    </source>
</evidence>
<dbReference type="GeneID" id="38135746"/>
<protein>
    <submittedName>
        <fullName evidence="1">Uncharacterized protein</fullName>
    </submittedName>
</protein>